<feature type="compositionally biased region" description="Basic and acidic residues" evidence="1">
    <location>
        <begin position="342"/>
        <end position="355"/>
    </location>
</feature>
<dbReference type="EMBL" id="AP024447">
    <property type="protein sequence ID" value="BCS26265.1"/>
    <property type="molecule type" value="Genomic_DNA"/>
</dbReference>
<dbReference type="SUPFAM" id="SSF55729">
    <property type="entry name" value="Acyl-CoA N-acyltransferases (Nat)"/>
    <property type="match status" value="1"/>
</dbReference>
<dbReference type="GeneID" id="64976270"/>
<reference evidence="3" key="1">
    <citation type="submission" date="2021-01" db="EMBL/GenBank/DDBJ databases">
        <authorList>
            <consortium name="Aspergillus puulaauensis MK2 genome sequencing consortium"/>
            <person name="Kazuki M."/>
            <person name="Futagami T."/>
        </authorList>
    </citation>
    <scope>NUCLEOTIDE SEQUENCE</scope>
    <source>
        <strain evidence="3">MK2</strain>
    </source>
</reference>
<dbReference type="InterPro" id="IPR000182">
    <property type="entry name" value="GNAT_dom"/>
</dbReference>
<dbReference type="AlphaFoldDB" id="A0A7R7XRA1"/>
<feature type="region of interest" description="Disordered" evidence="1">
    <location>
        <begin position="110"/>
        <end position="159"/>
    </location>
</feature>
<keyword evidence="4" id="KW-1185">Reference proteome</keyword>
<evidence type="ECO:0000259" key="2">
    <source>
        <dbReference type="PROSITE" id="PS51186"/>
    </source>
</evidence>
<dbReference type="Pfam" id="PF00583">
    <property type="entry name" value="Acetyltransf_1"/>
    <property type="match status" value="1"/>
</dbReference>
<feature type="compositionally biased region" description="Polar residues" evidence="1">
    <location>
        <begin position="260"/>
        <end position="274"/>
    </location>
</feature>
<protein>
    <recommendedName>
        <fullName evidence="2">N-acetyltransferase domain-containing protein</fullName>
    </recommendedName>
</protein>
<evidence type="ECO:0000313" key="4">
    <source>
        <dbReference type="Proteomes" id="UP000654913"/>
    </source>
</evidence>
<dbReference type="OrthoDB" id="2129362at2759"/>
<dbReference type="Gene3D" id="3.40.630.30">
    <property type="match status" value="1"/>
</dbReference>
<feature type="compositionally biased region" description="Polar residues" evidence="1">
    <location>
        <begin position="305"/>
        <end position="315"/>
    </location>
</feature>
<evidence type="ECO:0000256" key="1">
    <source>
        <dbReference type="SAM" id="MobiDB-lite"/>
    </source>
</evidence>
<gene>
    <name evidence="3" type="ORF">APUU_50976A</name>
</gene>
<dbReference type="RefSeq" id="XP_041558459.1">
    <property type="nucleotide sequence ID" value="XM_041706033.1"/>
</dbReference>
<dbReference type="PROSITE" id="PS51186">
    <property type="entry name" value="GNAT"/>
    <property type="match status" value="1"/>
</dbReference>
<feature type="region of interest" description="Disordered" evidence="1">
    <location>
        <begin position="295"/>
        <end position="355"/>
    </location>
</feature>
<accession>A0A7R7XRA1</accession>
<feature type="region of interest" description="Disordered" evidence="1">
    <location>
        <begin position="173"/>
        <end position="283"/>
    </location>
</feature>
<proteinExistence type="predicted"/>
<sequence>MVGYGELAMGDNMGCDSPGLWDKIRFAKKHLFTNEYSSQRYRSTPKNQAIKTANVINQAFQDNPPHYNSDEARVDAETNGMPAPEKESCLSQPKKAGVENLKLATGNIERSAAGINKPPQTPFSNHLDHPNKTRAPSSSSSPHPRGTPLKSGPPPCIPLTSEEITLRACNVGAQKGDKNQPKAQKPIPQARLPPTTHGSSHPAESIRKSSTSTSTSALRKPSNLRTVTLPEDSQDTAMKMTQSDGSDEVVIPNRDRRRANNTQTRGTWRSNGAENSCWARRPNPEPLREIVNQKGSHATNDRQNSEVPVTPTSNLHKGVSLANDNWTDQPTPTPTPTPSTQKENRRTNQHEEEANELARLRKEIVVNAHRRTNDSSARAEMLSRCRDGPGTELHSEEYRAITDIRTVPQEGIPDSSYFPGHSQMLSTETPEDADPEDLKRDMESRLKLCQELYKKSTKAYPIVPDDMDEKIMLSPMPTAKQKDILIKLQNPRREFAPQPTHLITGEKAVETRWNDPVILNWEYKPPAIHDPKPYHERFQNWLEDTIECASTVDIFHQAFFNGTAHADGQISMFLLDMRNHRVHLDPDDSESWSHAHESAAGYCCNVILQNKKAHEEQEDRKQEERKRQFEAQQLQPPRTPTSPVVNIYLRPVEPKDIPQLREIYNWYGSYSINSPNTEDLDEDEVRQRAEDTRNANLPFIVAIDRRSASTDTEKVLGYALAREFDRHHLANQFTAELEVYVKDGHKRLGIGRCLLDKLLEVCDPTYVPKPGYRFEAKREDRSGYYGGGRRKLARLVFTLCYVDKREITDHNNVKRWLKEYAGFEEQGLLRGIRVKNGYLVNVAYLVRTIGELNAIRLDP</sequence>
<dbReference type="InterPro" id="IPR016181">
    <property type="entry name" value="Acyl_CoA_acyltransferase"/>
</dbReference>
<feature type="compositionally biased region" description="Basic and acidic residues" evidence="1">
    <location>
        <begin position="614"/>
        <end position="629"/>
    </location>
</feature>
<feature type="domain" description="N-acetyltransferase" evidence="2">
    <location>
        <begin position="647"/>
        <end position="850"/>
    </location>
</feature>
<organism evidence="3 4">
    <name type="scientific">Aspergillus puulaauensis</name>
    <dbReference type="NCBI Taxonomy" id="1220207"/>
    <lineage>
        <taxon>Eukaryota</taxon>
        <taxon>Fungi</taxon>
        <taxon>Dikarya</taxon>
        <taxon>Ascomycota</taxon>
        <taxon>Pezizomycotina</taxon>
        <taxon>Eurotiomycetes</taxon>
        <taxon>Eurotiomycetidae</taxon>
        <taxon>Eurotiales</taxon>
        <taxon>Aspergillaceae</taxon>
        <taxon>Aspergillus</taxon>
    </lineage>
</organism>
<reference evidence="3" key="2">
    <citation type="submission" date="2021-02" db="EMBL/GenBank/DDBJ databases">
        <title>Aspergillus puulaauensis MK2 genome sequence.</title>
        <authorList>
            <person name="Futagami T."/>
            <person name="Mori K."/>
            <person name="Kadooka C."/>
            <person name="Tanaka T."/>
        </authorList>
    </citation>
    <scope>NUCLEOTIDE SEQUENCE</scope>
    <source>
        <strain evidence="3">MK2</strain>
    </source>
</reference>
<dbReference type="KEGG" id="apuu:APUU_50976A"/>
<feature type="compositionally biased region" description="Polar residues" evidence="1">
    <location>
        <begin position="235"/>
        <end position="244"/>
    </location>
</feature>
<feature type="region of interest" description="Disordered" evidence="1">
    <location>
        <begin position="614"/>
        <end position="643"/>
    </location>
</feature>
<dbReference type="GO" id="GO:0016747">
    <property type="term" value="F:acyltransferase activity, transferring groups other than amino-acyl groups"/>
    <property type="evidence" value="ECO:0007669"/>
    <property type="project" value="InterPro"/>
</dbReference>
<evidence type="ECO:0000313" key="3">
    <source>
        <dbReference type="EMBL" id="BCS26265.1"/>
    </source>
</evidence>
<name>A0A7R7XRA1_9EURO</name>
<feature type="region of interest" description="Disordered" evidence="1">
    <location>
        <begin position="61"/>
        <end position="95"/>
    </location>
</feature>
<dbReference type="Proteomes" id="UP000654913">
    <property type="component" value="Chromosome 5"/>
</dbReference>